<comment type="caution">
    <text evidence="2">The sequence shown here is derived from an EMBL/GenBank/DDBJ whole genome shotgun (WGS) entry which is preliminary data.</text>
</comment>
<reference evidence="2 3" key="1">
    <citation type="journal article" date="2024" name="Ann. Entomol. Soc. Am.">
        <title>Genomic analyses of the southern and eastern yellowjacket wasps (Hymenoptera: Vespidae) reveal evolutionary signatures of social life.</title>
        <authorList>
            <person name="Catto M.A."/>
            <person name="Caine P.B."/>
            <person name="Orr S.E."/>
            <person name="Hunt B.G."/>
            <person name="Goodisman M.A.D."/>
        </authorList>
    </citation>
    <scope>NUCLEOTIDE SEQUENCE [LARGE SCALE GENOMIC DNA]</scope>
    <source>
        <strain evidence="2">233</strain>
        <tissue evidence="2">Head and thorax</tissue>
    </source>
</reference>
<dbReference type="EMBL" id="JAUDFV010000167">
    <property type="protein sequence ID" value="KAL2711938.1"/>
    <property type="molecule type" value="Genomic_DNA"/>
</dbReference>
<dbReference type="InterPro" id="IPR029526">
    <property type="entry name" value="PGBD"/>
</dbReference>
<sequence length="182" mass="21437">MYGTDLLKSSQISYDMSLTVDEQLFFIKVKCKFTWYIPKTRPSSIPLGEFVVLKLVEPFTQCWRHVTTDNFFTSAYWQQNYWQNEQYYLGLFGVIEGELPKLAKSAKDELERFPKILYKSSNCTLIIYKSKPIKKVTILSSKHKRVQIRPQRNKITKTCMICKKYVCGKSMKENPIICKKCE</sequence>
<gene>
    <name evidence="2" type="ORF">V1478_018173</name>
</gene>
<evidence type="ECO:0000259" key="1">
    <source>
        <dbReference type="Pfam" id="PF13843"/>
    </source>
</evidence>
<keyword evidence="3" id="KW-1185">Reference proteome</keyword>
<proteinExistence type="predicted"/>
<feature type="domain" description="PiggyBac transposable element-derived protein" evidence="1">
    <location>
        <begin position="46"/>
        <end position="158"/>
    </location>
</feature>
<accession>A0ABD1ZUA0</accession>
<name>A0ABD1ZUA0_VESSQ</name>
<evidence type="ECO:0000313" key="2">
    <source>
        <dbReference type="EMBL" id="KAL2711938.1"/>
    </source>
</evidence>
<organism evidence="2 3">
    <name type="scientific">Vespula squamosa</name>
    <name type="common">Southern yellow jacket</name>
    <name type="synonym">Wasp</name>
    <dbReference type="NCBI Taxonomy" id="30214"/>
    <lineage>
        <taxon>Eukaryota</taxon>
        <taxon>Metazoa</taxon>
        <taxon>Ecdysozoa</taxon>
        <taxon>Arthropoda</taxon>
        <taxon>Hexapoda</taxon>
        <taxon>Insecta</taxon>
        <taxon>Pterygota</taxon>
        <taxon>Neoptera</taxon>
        <taxon>Endopterygota</taxon>
        <taxon>Hymenoptera</taxon>
        <taxon>Apocrita</taxon>
        <taxon>Aculeata</taxon>
        <taxon>Vespoidea</taxon>
        <taxon>Vespidae</taxon>
        <taxon>Vespinae</taxon>
        <taxon>Vespula</taxon>
    </lineage>
</organism>
<dbReference type="AlphaFoldDB" id="A0ABD1ZUA0"/>
<protein>
    <submittedName>
        <fullName evidence="2">PiggyBac transposable element-derived protein 4-like</fullName>
    </submittedName>
</protein>
<dbReference type="Proteomes" id="UP001607302">
    <property type="component" value="Unassembled WGS sequence"/>
</dbReference>
<evidence type="ECO:0000313" key="3">
    <source>
        <dbReference type="Proteomes" id="UP001607302"/>
    </source>
</evidence>
<dbReference type="Pfam" id="PF13843">
    <property type="entry name" value="DDE_Tnp_1_7"/>
    <property type="match status" value="1"/>
</dbReference>